<dbReference type="Proteomes" id="UP000549009">
    <property type="component" value="Unassembled WGS sequence"/>
</dbReference>
<dbReference type="InterPro" id="IPR045372">
    <property type="entry name" value="YidB"/>
</dbReference>
<dbReference type="EMBL" id="CP023690">
    <property type="protein sequence ID" value="QEV63380.1"/>
    <property type="molecule type" value="Genomic_DNA"/>
</dbReference>
<protein>
    <submittedName>
        <fullName evidence="1">Uncharacterized protein YidB (DUF937 family)</fullName>
    </submittedName>
</protein>
<reference evidence="2 3" key="1">
    <citation type="submission" date="2017-09" db="EMBL/GenBank/DDBJ databases">
        <authorList>
            <person name="Lee N."/>
            <person name="Cho B.-K."/>
        </authorList>
    </citation>
    <scope>NUCLEOTIDE SEQUENCE [LARGE SCALE GENOMIC DNA]</scope>
    <source>
        <strain evidence="2 3">ATCC 27465</strain>
    </source>
</reference>
<evidence type="ECO:0000313" key="1">
    <source>
        <dbReference type="EMBL" id="MBB5105359.1"/>
    </source>
</evidence>
<gene>
    <name evidence="2" type="ORF">CP982_35640</name>
    <name evidence="1" type="ORF">FHS40_004454</name>
</gene>
<dbReference type="OrthoDB" id="4235777at2"/>
<dbReference type="RefSeq" id="WP_150514232.1">
    <property type="nucleotide sequence ID" value="NZ_BMSQ01000006.1"/>
</dbReference>
<dbReference type="Pfam" id="PF20159">
    <property type="entry name" value="YidB"/>
    <property type="match status" value="1"/>
</dbReference>
<dbReference type="InterPro" id="IPR027405">
    <property type="entry name" value="YidB-like"/>
</dbReference>
<dbReference type="Gene3D" id="1.10.10.690">
    <property type="entry name" value="YidB-like"/>
    <property type="match status" value="1"/>
</dbReference>
<keyword evidence="4" id="KW-1185">Reference proteome</keyword>
<accession>A0A5P2XK50</accession>
<proteinExistence type="predicted"/>
<evidence type="ECO:0000313" key="2">
    <source>
        <dbReference type="EMBL" id="QEV63380.1"/>
    </source>
</evidence>
<name>A0A5P2XK50_STRST</name>
<sequence length="104" mass="10579">MAAIDAPSTPLELFLITTLFDGGHIAPAIEELRAAGLGDKVDSWVGTGENQPLAADELTKALGDNIARIAALLGLGADEVAEKAAAALPVTFDALSPEGKVVTQ</sequence>
<dbReference type="KEGG" id="sspb:CP982_35640"/>
<dbReference type="AlphaFoldDB" id="A0A5P2XK50"/>
<organism evidence="2 3">
    <name type="scientific">Streptomyces spectabilis</name>
    <dbReference type="NCBI Taxonomy" id="68270"/>
    <lineage>
        <taxon>Bacteria</taxon>
        <taxon>Bacillati</taxon>
        <taxon>Actinomycetota</taxon>
        <taxon>Actinomycetes</taxon>
        <taxon>Kitasatosporales</taxon>
        <taxon>Streptomycetaceae</taxon>
        <taxon>Streptomyces</taxon>
    </lineage>
</organism>
<dbReference type="SUPFAM" id="SSF140804">
    <property type="entry name" value="YidB-like"/>
    <property type="match status" value="1"/>
</dbReference>
<evidence type="ECO:0000313" key="3">
    <source>
        <dbReference type="Proteomes" id="UP000326505"/>
    </source>
</evidence>
<dbReference type="Proteomes" id="UP000326505">
    <property type="component" value="Chromosome"/>
</dbReference>
<reference evidence="1 4" key="2">
    <citation type="submission" date="2020-08" db="EMBL/GenBank/DDBJ databases">
        <title>Genomic Encyclopedia of Type Strains, Phase III (KMG-III): the genomes of soil and plant-associated and newly described type strains.</title>
        <authorList>
            <person name="Whitman W."/>
        </authorList>
    </citation>
    <scope>NUCLEOTIDE SEQUENCE [LARGE SCALE GENOMIC DNA]</scope>
    <source>
        <strain evidence="1 4">CECT 3146</strain>
    </source>
</reference>
<evidence type="ECO:0000313" key="4">
    <source>
        <dbReference type="Proteomes" id="UP000549009"/>
    </source>
</evidence>
<dbReference type="EMBL" id="JACHJD010000007">
    <property type="protein sequence ID" value="MBB5105359.1"/>
    <property type="molecule type" value="Genomic_DNA"/>
</dbReference>